<dbReference type="EMBL" id="MU865355">
    <property type="protein sequence ID" value="KAK4226015.1"/>
    <property type="molecule type" value="Genomic_DNA"/>
</dbReference>
<feature type="chain" id="PRO_5042989976" evidence="1">
    <location>
        <begin position="20"/>
        <end position="101"/>
    </location>
</feature>
<keyword evidence="3" id="KW-1185">Reference proteome</keyword>
<evidence type="ECO:0000313" key="3">
    <source>
        <dbReference type="Proteomes" id="UP001301958"/>
    </source>
</evidence>
<reference evidence="2" key="2">
    <citation type="submission" date="2023-05" db="EMBL/GenBank/DDBJ databases">
        <authorList>
            <consortium name="Lawrence Berkeley National Laboratory"/>
            <person name="Steindorff A."/>
            <person name="Hensen N."/>
            <person name="Bonometti L."/>
            <person name="Westerberg I."/>
            <person name="Brannstrom I.O."/>
            <person name="Guillou S."/>
            <person name="Cros-Aarteil S."/>
            <person name="Calhoun S."/>
            <person name="Haridas S."/>
            <person name="Kuo A."/>
            <person name="Mondo S."/>
            <person name="Pangilinan J."/>
            <person name="Riley R."/>
            <person name="Labutti K."/>
            <person name="Andreopoulos B."/>
            <person name="Lipzen A."/>
            <person name="Chen C."/>
            <person name="Yanf M."/>
            <person name="Daum C."/>
            <person name="Ng V."/>
            <person name="Clum A."/>
            <person name="Ohm R."/>
            <person name="Martin F."/>
            <person name="Silar P."/>
            <person name="Natvig D."/>
            <person name="Lalanne C."/>
            <person name="Gautier V."/>
            <person name="Ament-Velasquez S.L."/>
            <person name="Kruys A."/>
            <person name="Hutchinson M.I."/>
            <person name="Powell A.J."/>
            <person name="Barry K."/>
            <person name="Miller A.N."/>
            <person name="Grigoriev I.V."/>
            <person name="Debuchy R."/>
            <person name="Gladieux P."/>
            <person name="Thoren M.H."/>
            <person name="Johannesson H."/>
        </authorList>
    </citation>
    <scope>NUCLEOTIDE SEQUENCE</scope>
    <source>
        <strain evidence="2">CBS 990.96</strain>
    </source>
</reference>
<dbReference type="Proteomes" id="UP001301958">
    <property type="component" value="Unassembled WGS sequence"/>
</dbReference>
<organism evidence="2 3">
    <name type="scientific">Podospora fimiseda</name>
    <dbReference type="NCBI Taxonomy" id="252190"/>
    <lineage>
        <taxon>Eukaryota</taxon>
        <taxon>Fungi</taxon>
        <taxon>Dikarya</taxon>
        <taxon>Ascomycota</taxon>
        <taxon>Pezizomycotina</taxon>
        <taxon>Sordariomycetes</taxon>
        <taxon>Sordariomycetidae</taxon>
        <taxon>Sordariales</taxon>
        <taxon>Podosporaceae</taxon>
        <taxon>Podospora</taxon>
    </lineage>
</organism>
<name>A0AAN7BMF9_9PEZI</name>
<protein>
    <submittedName>
        <fullName evidence="2">Uncharacterized protein</fullName>
    </submittedName>
</protein>
<sequence>MQFSIFLISLLAALEPVIASCTYNGRACQWAGTAPFCGQHKDRADSVCIDSPDPSYICFTGTQDESAKELRQRLGSKFENCYQDYGKGCFSGYKELYCKYY</sequence>
<gene>
    <name evidence="2" type="ORF">QBC38DRAFT_500757</name>
</gene>
<reference evidence="2" key="1">
    <citation type="journal article" date="2023" name="Mol. Phylogenet. Evol.">
        <title>Genome-scale phylogeny and comparative genomics of the fungal order Sordariales.</title>
        <authorList>
            <person name="Hensen N."/>
            <person name="Bonometti L."/>
            <person name="Westerberg I."/>
            <person name="Brannstrom I.O."/>
            <person name="Guillou S."/>
            <person name="Cros-Aarteil S."/>
            <person name="Calhoun S."/>
            <person name="Haridas S."/>
            <person name="Kuo A."/>
            <person name="Mondo S."/>
            <person name="Pangilinan J."/>
            <person name="Riley R."/>
            <person name="LaButti K."/>
            <person name="Andreopoulos B."/>
            <person name="Lipzen A."/>
            <person name="Chen C."/>
            <person name="Yan M."/>
            <person name="Daum C."/>
            <person name="Ng V."/>
            <person name="Clum A."/>
            <person name="Steindorff A."/>
            <person name="Ohm R.A."/>
            <person name="Martin F."/>
            <person name="Silar P."/>
            <person name="Natvig D.O."/>
            <person name="Lalanne C."/>
            <person name="Gautier V."/>
            <person name="Ament-Velasquez S.L."/>
            <person name="Kruys A."/>
            <person name="Hutchinson M.I."/>
            <person name="Powell A.J."/>
            <person name="Barry K."/>
            <person name="Miller A.N."/>
            <person name="Grigoriev I.V."/>
            <person name="Debuchy R."/>
            <person name="Gladieux P."/>
            <person name="Hiltunen Thoren M."/>
            <person name="Johannesson H."/>
        </authorList>
    </citation>
    <scope>NUCLEOTIDE SEQUENCE</scope>
    <source>
        <strain evidence="2">CBS 990.96</strain>
    </source>
</reference>
<keyword evidence="1" id="KW-0732">Signal</keyword>
<comment type="caution">
    <text evidence="2">The sequence shown here is derived from an EMBL/GenBank/DDBJ whole genome shotgun (WGS) entry which is preliminary data.</text>
</comment>
<feature type="signal peptide" evidence="1">
    <location>
        <begin position="1"/>
        <end position="19"/>
    </location>
</feature>
<dbReference type="AlphaFoldDB" id="A0AAN7BMF9"/>
<evidence type="ECO:0000256" key="1">
    <source>
        <dbReference type="SAM" id="SignalP"/>
    </source>
</evidence>
<accession>A0AAN7BMF9</accession>
<proteinExistence type="predicted"/>
<evidence type="ECO:0000313" key="2">
    <source>
        <dbReference type="EMBL" id="KAK4226015.1"/>
    </source>
</evidence>